<dbReference type="GO" id="GO:0016301">
    <property type="term" value="F:kinase activity"/>
    <property type="evidence" value="ECO:0007669"/>
    <property type="project" value="UniProtKB-KW"/>
</dbReference>
<dbReference type="Gene3D" id="3.40.50.10240">
    <property type="entry name" value="Thiamin pyrophosphokinase, catalytic domain"/>
    <property type="match status" value="1"/>
</dbReference>
<sequence length="215" mass="23114">MTDRFAILLAGSIDPTPALRAAVAGCRSIAADRGMAHAEPLNLVPELWIGDFDSAPPDLLERHADVSRETFPAAKDRTDGELAIEAAIRRGARRLLLVGALGGPRTDHAFAHLVLALRYAAAGFEIELFDGRERAVPLLPGENRIAAEPGAAFSILKFDDLEGLSIDGARWPLRDVDLPFDSILTQSNEAAGDEIVVRLRAGRAVLLVQTAPERI</sequence>
<evidence type="ECO:0000256" key="4">
    <source>
        <dbReference type="ARBA" id="ARBA00022840"/>
    </source>
</evidence>
<evidence type="ECO:0000256" key="3">
    <source>
        <dbReference type="ARBA" id="ARBA00022777"/>
    </source>
</evidence>
<keyword evidence="2" id="KW-0547">Nucleotide-binding</keyword>
<accession>A0A7V7PNM0</accession>
<dbReference type="SUPFAM" id="SSF63999">
    <property type="entry name" value="Thiamin pyrophosphokinase, catalytic domain"/>
    <property type="match status" value="1"/>
</dbReference>
<dbReference type="SMART" id="SM00983">
    <property type="entry name" value="TPK_B1_binding"/>
    <property type="match status" value="1"/>
</dbReference>
<dbReference type="GO" id="GO:0009229">
    <property type="term" value="P:thiamine diphosphate biosynthetic process"/>
    <property type="evidence" value="ECO:0007669"/>
    <property type="project" value="InterPro"/>
</dbReference>
<dbReference type="InterPro" id="IPR036759">
    <property type="entry name" value="TPK_catalytic_sf"/>
</dbReference>
<proteinExistence type="predicted"/>
<keyword evidence="4" id="KW-0067">ATP-binding</keyword>
<comment type="caution">
    <text evidence="7">The sequence shown here is derived from an EMBL/GenBank/DDBJ whole genome shotgun (WGS) entry which is preliminary data.</text>
</comment>
<dbReference type="PANTHER" id="PTHR41299">
    <property type="entry name" value="THIAMINE PYROPHOSPHOKINASE"/>
    <property type="match status" value="1"/>
</dbReference>
<dbReference type="NCBIfam" id="TIGR01378">
    <property type="entry name" value="thi_PPkinase"/>
    <property type="match status" value="1"/>
</dbReference>
<dbReference type="InterPro" id="IPR007373">
    <property type="entry name" value="Thiamin_PyroPKinase_B1-bd"/>
</dbReference>
<feature type="domain" description="Thiamin pyrophosphokinase thiamin-binding" evidence="6">
    <location>
        <begin position="141"/>
        <end position="205"/>
    </location>
</feature>
<dbReference type="EMBL" id="VZDO01000010">
    <property type="protein sequence ID" value="KAB0679233.1"/>
    <property type="molecule type" value="Genomic_DNA"/>
</dbReference>
<dbReference type="GO" id="GO:0004788">
    <property type="term" value="F:thiamine diphosphokinase activity"/>
    <property type="evidence" value="ECO:0007669"/>
    <property type="project" value="UniProtKB-UniRule"/>
</dbReference>
<dbReference type="AlphaFoldDB" id="A0A7V7PNM0"/>
<evidence type="ECO:0000256" key="5">
    <source>
        <dbReference type="NCBIfam" id="TIGR01378"/>
    </source>
</evidence>
<evidence type="ECO:0000256" key="2">
    <source>
        <dbReference type="ARBA" id="ARBA00022741"/>
    </source>
</evidence>
<name>A0A7V7PNM0_9HYPH</name>
<dbReference type="PANTHER" id="PTHR41299:SF1">
    <property type="entry name" value="THIAMINE PYROPHOSPHOKINASE"/>
    <property type="match status" value="1"/>
</dbReference>
<evidence type="ECO:0000256" key="1">
    <source>
        <dbReference type="ARBA" id="ARBA00022679"/>
    </source>
</evidence>
<evidence type="ECO:0000313" key="8">
    <source>
        <dbReference type="Proteomes" id="UP000432089"/>
    </source>
</evidence>
<keyword evidence="3 7" id="KW-0418">Kinase</keyword>
<dbReference type="InterPro" id="IPR007371">
    <property type="entry name" value="TPK_catalytic"/>
</dbReference>
<dbReference type="EC" id="2.7.6.2" evidence="5"/>
<dbReference type="Pfam" id="PF04263">
    <property type="entry name" value="TPK_catalytic"/>
    <property type="match status" value="1"/>
</dbReference>
<evidence type="ECO:0000313" key="7">
    <source>
        <dbReference type="EMBL" id="KAB0679233.1"/>
    </source>
</evidence>
<dbReference type="Pfam" id="PF04265">
    <property type="entry name" value="TPK_B1_binding"/>
    <property type="match status" value="1"/>
</dbReference>
<dbReference type="Proteomes" id="UP000432089">
    <property type="component" value="Unassembled WGS sequence"/>
</dbReference>
<dbReference type="GO" id="GO:0030975">
    <property type="term" value="F:thiamine binding"/>
    <property type="evidence" value="ECO:0007669"/>
    <property type="project" value="InterPro"/>
</dbReference>
<keyword evidence="1 7" id="KW-0808">Transferase</keyword>
<reference evidence="7 8" key="1">
    <citation type="submission" date="2019-09" db="EMBL/GenBank/DDBJ databases">
        <title>YIM 132180 draft genome.</title>
        <authorList>
            <person name="Zhang K."/>
        </authorList>
    </citation>
    <scope>NUCLEOTIDE SEQUENCE [LARGE SCALE GENOMIC DNA]</scope>
    <source>
        <strain evidence="7 8">YIM 132180</strain>
    </source>
</reference>
<dbReference type="RefSeq" id="WP_150970238.1">
    <property type="nucleotide sequence ID" value="NZ_VZDO01000010.1"/>
</dbReference>
<dbReference type="InterPro" id="IPR006282">
    <property type="entry name" value="Thi_PPkinase"/>
</dbReference>
<gene>
    <name evidence="7" type="ORF">F6X38_12885</name>
</gene>
<dbReference type="CDD" id="cd07995">
    <property type="entry name" value="TPK"/>
    <property type="match status" value="1"/>
</dbReference>
<evidence type="ECO:0000259" key="6">
    <source>
        <dbReference type="SMART" id="SM00983"/>
    </source>
</evidence>
<dbReference type="InterPro" id="IPR053149">
    <property type="entry name" value="TPK"/>
</dbReference>
<protein>
    <recommendedName>
        <fullName evidence="5">Thiamine diphosphokinase</fullName>
        <ecNumber evidence="5">2.7.6.2</ecNumber>
    </recommendedName>
</protein>
<dbReference type="GO" id="GO:0006772">
    <property type="term" value="P:thiamine metabolic process"/>
    <property type="evidence" value="ECO:0007669"/>
    <property type="project" value="UniProtKB-UniRule"/>
</dbReference>
<dbReference type="GO" id="GO:0005524">
    <property type="term" value="F:ATP binding"/>
    <property type="evidence" value="ECO:0007669"/>
    <property type="project" value="UniProtKB-KW"/>
</dbReference>
<keyword evidence="8" id="KW-1185">Reference proteome</keyword>
<organism evidence="7 8">
    <name type="scientific">Plantimonas leprariae</name>
    <dbReference type="NCBI Taxonomy" id="2615207"/>
    <lineage>
        <taxon>Bacteria</taxon>
        <taxon>Pseudomonadati</taxon>
        <taxon>Pseudomonadota</taxon>
        <taxon>Alphaproteobacteria</taxon>
        <taxon>Hyphomicrobiales</taxon>
        <taxon>Aurantimonadaceae</taxon>
        <taxon>Plantimonas</taxon>
    </lineage>
</organism>